<dbReference type="PANTHER" id="PTHR39385">
    <property type="entry name" value="PROTEIN CBG20422"/>
    <property type="match status" value="1"/>
</dbReference>
<feature type="transmembrane region" description="Helical" evidence="3">
    <location>
        <begin position="660"/>
        <end position="681"/>
    </location>
</feature>
<feature type="domain" description="CUB" evidence="5">
    <location>
        <begin position="30"/>
        <end position="148"/>
    </location>
</feature>
<accession>A0A0K0FSH8</accession>
<name>A0A0K0FSH8_STRVS</name>
<dbReference type="Gene3D" id="2.60.120.290">
    <property type="entry name" value="Spermadhesin, CUB domain"/>
    <property type="match status" value="3"/>
</dbReference>
<dbReference type="InterPro" id="IPR000859">
    <property type="entry name" value="CUB_dom"/>
</dbReference>
<sequence length="719" mass="82414">MNLIKVLVLIFWLVLRLSLGGSNDEKLCQCSPIEYSRDVVHDVFKSNGFPKNYCNNQDCIYEIEGRNNSVIIVNVEHFDIEPTHDYVEIFHTQYFNGEHVKVKGQILSGSGHAAKQIRSSIGGGLMFLFHTDNSESDYAGFRMSFTRVDQTKNSNDGCKLPFIFVNSTEEKNIPLPRVKYTTETTCIYQFNSSKHIELSVKKLSAGMDVKVYETENFDSKNPERSKLFAYSYFTLAINDSIKTIQSRTNSLTLIVHIIGARNDIGEGDLMITYKETENPCKCPESEIVMERGEERLYLSPGFPGSYCDNLNCTTNFKIKEATKNDNHFMITFNKFDMEKEMDYVSFMIGDKSLVKFSDINKGSQLKKFTFKREMPVIKTVSDHSITMEGYNLTVKALNDEGSCECYNMKQLETINSIIGDLTMVIDKDCKYIDCFINITQDEFKERHKVNLAITTNIGDGEFMEISSGENNAHNIDTYHLNGFTSLQKRRNEYFFENAQNVFVWYHREKPFMSSEATINIQYNFNVLCACPPEVLSASVGTWKTLTSPDYPQHYCNDLTCRHLIEAPPGYRVMVNVTDVSTEMNHDKVVLFDGDNINTTHIELFSGLVTMSDLIWSRNSQMTVLFESDTSITGKGYSLLYSADKIPDNKGSHSGNSVKNFLIWLLIIITFIIIGYFSYVYYKNKTFPYTSPITYQNFGRPEPILRFRNINHSEPRTNLI</sequence>
<evidence type="ECO:0000313" key="6">
    <source>
        <dbReference type="Proteomes" id="UP000035680"/>
    </source>
</evidence>
<keyword evidence="3" id="KW-1133">Transmembrane helix</keyword>
<keyword evidence="4" id="KW-0732">Signal</keyword>
<feature type="signal peptide" evidence="4">
    <location>
        <begin position="1"/>
        <end position="20"/>
    </location>
</feature>
<dbReference type="CDD" id="cd00041">
    <property type="entry name" value="CUB"/>
    <property type="match status" value="2"/>
</dbReference>
<keyword evidence="3" id="KW-0472">Membrane</keyword>
<dbReference type="AlphaFoldDB" id="A0A0K0FSH8"/>
<reference evidence="7" key="2">
    <citation type="submission" date="2015-08" db="UniProtKB">
        <authorList>
            <consortium name="WormBaseParasite"/>
        </authorList>
    </citation>
    <scope>IDENTIFICATION</scope>
</reference>
<feature type="domain" description="CUB" evidence="5">
    <location>
        <begin position="530"/>
        <end position="643"/>
    </location>
</feature>
<evidence type="ECO:0000256" key="2">
    <source>
        <dbReference type="PROSITE-ProRule" id="PRU00059"/>
    </source>
</evidence>
<dbReference type="STRING" id="75913.A0A0K0FSH8"/>
<comment type="caution">
    <text evidence="2">Lacks conserved residue(s) required for the propagation of feature annotation.</text>
</comment>
<dbReference type="SUPFAM" id="SSF49854">
    <property type="entry name" value="Spermadhesin, CUB domain"/>
    <property type="match status" value="3"/>
</dbReference>
<dbReference type="WBParaSite" id="SVE_1342000.1">
    <property type="protein sequence ID" value="SVE_1342000.1"/>
    <property type="gene ID" value="SVE_1342000"/>
</dbReference>
<evidence type="ECO:0000256" key="4">
    <source>
        <dbReference type="SAM" id="SignalP"/>
    </source>
</evidence>
<evidence type="ECO:0000256" key="3">
    <source>
        <dbReference type="SAM" id="Phobius"/>
    </source>
</evidence>
<feature type="domain" description="CUB" evidence="5">
    <location>
        <begin position="282"/>
        <end position="397"/>
    </location>
</feature>
<evidence type="ECO:0000256" key="1">
    <source>
        <dbReference type="ARBA" id="ARBA00023157"/>
    </source>
</evidence>
<dbReference type="Proteomes" id="UP000035680">
    <property type="component" value="Unassembled WGS sequence"/>
</dbReference>
<keyword evidence="6" id="KW-1185">Reference proteome</keyword>
<protein>
    <submittedName>
        <fullName evidence="7">CUB domain-containing protein</fullName>
    </submittedName>
</protein>
<dbReference type="PROSITE" id="PS01180">
    <property type="entry name" value="CUB"/>
    <property type="match status" value="3"/>
</dbReference>
<dbReference type="Pfam" id="PF00431">
    <property type="entry name" value="CUB"/>
    <property type="match status" value="3"/>
</dbReference>
<keyword evidence="3" id="KW-0812">Transmembrane</keyword>
<dbReference type="InterPro" id="IPR035914">
    <property type="entry name" value="Sperma_CUB_dom_sf"/>
</dbReference>
<evidence type="ECO:0000259" key="5">
    <source>
        <dbReference type="PROSITE" id="PS01180"/>
    </source>
</evidence>
<organism evidence="6 7">
    <name type="scientific">Strongyloides venezuelensis</name>
    <name type="common">Threadworm</name>
    <dbReference type="NCBI Taxonomy" id="75913"/>
    <lineage>
        <taxon>Eukaryota</taxon>
        <taxon>Metazoa</taxon>
        <taxon>Ecdysozoa</taxon>
        <taxon>Nematoda</taxon>
        <taxon>Chromadorea</taxon>
        <taxon>Rhabditida</taxon>
        <taxon>Tylenchina</taxon>
        <taxon>Panagrolaimomorpha</taxon>
        <taxon>Strongyloidoidea</taxon>
        <taxon>Strongyloididae</taxon>
        <taxon>Strongyloides</taxon>
    </lineage>
</organism>
<keyword evidence="1" id="KW-1015">Disulfide bond</keyword>
<dbReference type="SMART" id="SM00042">
    <property type="entry name" value="CUB"/>
    <property type="match status" value="3"/>
</dbReference>
<evidence type="ECO:0000313" key="7">
    <source>
        <dbReference type="WBParaSite" id="SVE_1342000.1"/>
    </source>
</evidence>
<reference evidence="6" key="1">
    <citation type="submission" date="2014-07" db="EMBL/GenBank/DDBJ databases">
        <authorList>
            <person name="Martin A.A"/>
            <person name="De Silva N."/>
        </authorList>
    </citation>
    <scope>NUCLEOTIDE SEQUENCE</scope>
</reference>
<feature type="chain" id="PRO_5005330044" evidence="4">
    <location>
        <begin position="21"/>
        <end position="719"/>
    </location>
</feature>
<proteinExistence type="predicted"/>
<dbReference type="PANTHER" id="PTHR39385:SF2">
    <property type="entry name" value="SLIT-LIKE 3 PROTEIN"/>
    <property type="match status" value="1"/>
</dbReference>